<organism evidence="2 3">
    <name type="scientific">Catenaria anguillulae PL171</name>
    <dbReference type="NCBI Taxonomy" id="765915"/>
    <lineage>
        <taxon>Eukaryota</taxon>
        <taxon>Fungi</taxon>
        <taxon>Fungi incertae sedis</taxon>
        <taxon>Blastocladiomycota</taxon>
        <taxon>Blastocladiomycetes</taxon>
        <taxon>Blastocladiales</taxon>
        <taxon>Catenariaceae</taxon>
        <taxon>Catenaria</taxon>
    </lineage>
</organism>
<feature type="non-terminal residue" evidence="2">
    <location>
        <position position="78"/>
    </location>
</feature>
<dbReference type="Proteomes" id="UP000193411">
    <property type="component" value="Unassembled WGS sequence"/>
</dbReference>
<feature type="compositionally biased region" description="Basic residues" evidence="1">
    <location>
        <begin position="35"/>
        <end position="50"/>
    </location>
</feature>
<evidence type="ECO:0000313" key="3">
    <source>
        <dbReference type="Proteomes" id="UP000193411"/>
    </source>
</evidence>
<comment type="caution">
    <text evidence="2">The sequence shown here is derived from an EMBL/GenBank/DDBJ whole genome shotgun (WGS) entry which is preliminary data.</text>
</comment>
<name>A0A1Y2H8R9_9FUNG</name>
<dbReference type="EMBL" id="MCFL01000105">
    <property type="protein sequence ID" value="ORZ30093.1"/>
    <property type="molecule type" value="Genomic_DNA"/>
</dbReference>
<sequence length="78" mass="8741">MPGVRAAPMTQGEVVYHEEYLEERRVNAGDVGVSRRGRHRRHDVKRRNSHRDRGDYGGFEEQGYSGGAAGLSSGSRRI</sequence>
<evidence type="ECO:0000256" key="1">
    <source>
        <dbReference type="SAM" id="MobiDB-lite"/>
    </source>
</evidence>
<gene>
    <name evidence="2" type="ORF">BCR44DRAFT_1446441</name>
</gene>
<reference evidence="2 3" key="1">
    <citation type="submission" date="2016-07" db="EMBL/GenBank/DDBJ databases">
        <title>Pervasive Adenine N6-methylation of Active Genes in Fungi.</title>
        <authorList>
            <consortium name="DOE Joint Genome Institute"/>
            <person name="Mondo S.J."/>
            <person name="Dannebaum R.O."/>
            <person name="Kuo R.C."/>
            <person name="Labutti K."/>
            <person name="Haridas S."/>
            <person name="Kuo A."/>
            <person name="Salamov A."/>
            <person name="Ahrendt S.R."/>
            <person name="Lipzen A."/>
            <person name="Sullivan W."/>
            <person name="Andreopoulos W.B."/>
            <person name="Clum A."/>
            <person name="Lindquist E."/>
            <person name="Daum C."/>
            <person name="Ramamoorthy G.K."/>
            <person name="Gryganskyi A."/>
            <person name="Culley D."/>
            <person name="Magnuson J.K."/>
            <person name="James T.Y."/>
            <person name="O'Malley M.A."/>
            <person name="Stajich J.E."/>
            <person name="Spatafora J.W."/>
            <person name="Visel A."/>
            <person name="Grigoriev I.V."/>
        </authorList>
    </citation>
    <scope>NUCLEOTIDE SEQUENCE [LARGE SCALE GENOMIC DNA]</scope>
    <source>
        <strain evidence="2 3">PL171</strain>
    </source>
</reference>
<accession>A0A1Y2H8R9</accession>
<keyword evidence="3" id="KW-1185">Reference proteome</keyword>
<evidence type="ECO:0000313" key="2">
    <source>
        <dbReference type="EMBL" id="ORZ30093.1"/>
    </source>
</evidence>
<proteinExistence type="predicted"/>
<dbReference type="AlphaFoldDB" id="A0A1Y2H8R9"/>
<protein>
    <submittedName>
        <fullName evidence="2">Uncharacterized protein</fullName>
    </submittedName>
</protein>
<feature type="region of interest" description="Disordered" evidence="1">
    <location>
        <begin position="31"/>
        <end position="78"/>
    </location>
</feature>